<evidence type="ECO:0000313" key="2">
    <source>
        <dbReference type="EMBL" id="MBI5132357.1"/>
    </source>
</evidence>
<dbReference type="Proteomes" id="UP000782519">
    <property type="component" value="Unassembled WGS sequence"/>
</dbReference>
<proteinExistence type="predicted"/>
<organism evidence="2 3">
    <name type="scientific">Rhodopseudomonas palustris</name>
    <dbReference type="NCBI Taxonomy" id="1076"/>
    <lineage>
        <taxon>Bacteria</taxon>
        <taxon>Pseudomonadati</taxon>
        <taxon>Pseudomonadota</taxon>
        <taxon>Alphaproteobacteria</taxon>
        <taxon>Hyphomicrobiales</taxon>
        <taxon>Nitrobacteraceae</taxon>
        <taxon>Rhodopseudomonas</taxon>
    </lineage>
</organism>
<feature type="signal peptide" evidence="1">
    <location>
        <begin position="1"/>
        <end position="19"/>
    </location>
</feature>
<comment type="caution">
    <text evidence="2">The sequence shown here is derived from an EMBL/GenBank/DDBJ whole genome shotgun (WGS) entry which is preliminary data.</text>
</comment>
<sequence>MKISTLVVACIVAAVIVFAAKSSRHDDGASSDATERSAVALAPISPVKALTSASCASDGCPVSCESGDTLLSAICVSGSKGRFADTMRVENGALTATCSNKAGSILVYCGRP</sequence>
<dbReference type="AlphaFoldDB" id="A0A933S243"/>
<gene>
    <name evidence="2" type="ORF">HZA66_23195</name>
</gene>
<reference evidence="2" key="1">
    <citation type="submission" date="2020-07" db="EMBL/GenBank/DDBJ databases">
        <title>Huge and variable diversity of episymbiotic CPR bacteria and DPANN archaea in groundwater ecosystems.</title>
        <authorList>
            <person name="He C.Y."/>
            <person name="Keren R."/>
            <person name="Whittaker M."/>
            <person name="Farag I.F."/>
            <person name="Doudna J."/>
            <person name="Cate J.H.D."/>
            <person name="Banfield J.F."/>
        </authorList>
    </citation>
    <scope>NUCLEOTIDE SEQUENCE</scope>
    <source>
        <strain evidence="2">NC_groundwater_1818_Pr3_B-0.1um_66_35</strain>
    </source>
</reference>
<name>A0A933S243_RHOPL</name>
<evidence type="ECO:0000313" key="3">
    <source>
        <dbReference type="Proteomes" id="UP000782519"/>
    </source>
</evidence>
<feature type="chain" id="PRO_5036997468" evidence="1">
    <location>
        <begin position="20"/>
        <end position="112"/>
    </location>
</feature>
<accession>A0A933S243</accession>
<protein>
    <submittedName>
        <fullName evidence="2">Uncharacterized protein</fullName>
    </submittedName>
</protein>
<keyword evidence="1" id="KW-0732">Signal</keyword>
<dbReference type="EMBL" id="JACRJB010000066">
    <property type="protein sequence ID" value="MBI5132357.1"/>
    <property type="molecule type" value="Genomic_DNA"/>
</dbReference>
<evidence type="ECO:0000256" key="1">
    <source>
        <dbReference type="SAM" id="SignalP"/>
    </source>
</evidence>